<evidence type="ECO:0000313" key="2">
    <source>
        <dbReference type="Proteomes" id="UP000606786"/>
    </source>
</evidence>
<comment type="caution">
    <text evidence="1">The sequence shown here is derived from an EMBL/GenBank/DDBJ whole genome shotgun (WGS) entry which is preliminary data.</text>
</comment>
<dbReference type="EMBL" id="CAJHJT010000001">
    <property type="protein sequence ID" value="CAD6994931.1"/>
    <property type="molecule type" value="Genomic_DNA"/>
</dbReference>
<name>A0A811U7X0_CERCA</name>
<proteinExistence type="predicted"/>
<sequence>VVGAWRHNVSIARFGNTTPILHYDGRENASIAAFNTNHQSTRDKFDAITDSKRIGPTMDYCALCNLTHFIPMVKRFFLFSLLLL</sequence>
<accession>A0A811U7X0</accession>
<organism evidence="1 2">
    <name type="scientific">Ceratitis capitata</name>
    <name type="common">Mediterranean fruit fly</name>
    <name type="synonym">Tephritis capitata</name>
    <dbReference type="NCBI Taxonomy" id="7213"/>
    <lineage>
        <taxon>Eukaryota</taxon>
        <taxon>Metazoa</taxon>
        <taxon>Ecdysozoa</taxon>
        <taxon>Arthropoda</taxon>
        <taxon>Hexapoda</taxon>
        <taxon>Insecta</taxon>
        <taxon>Pterygota</taxon>
        <taxon>Neoptera</taxon>
        <taxon>Endopterygota</taxon>
        <taxon>Diptera</taxon>
        <taxon>Brachycera</taxon>
        <taxon>Muscomorpha</taxon>
        <taxon>Tephritoidea</taxon>
        <taxon>Tephritidae</taxon>
        <taxon>Ceratitis</taxon>
        <taxon>Ceratitis</taxon>
    </lineage>
</organism>
<evidence type="ECO:0000313" key="1">
    <source>
        <dbReference type="EMBL" id="CAD6994931.1"/>
    </source>
</evidence>
<dbReference type="Proteomes" id="UP000606786">
    <property type="component" value="Unassembled WGS sequence"/>
</dbReference>
<feature type="non-terminal residue" evidence="1">
    <location>
        <position position="1"/>
    </location>
</feature>
<dbReference type="AlphaFoldDB" id="A0A811U7X0"/>
<gene>
    <name evidence="1" type="ORF">CCAP1982_LOCUS3665</name>
</gene>
<protein>
    <submittedName>
        <fullName evidence="1">(Mediterranean fruit fly) hypothetical protein</fullName>
    </submittedName>
</protein>
<keyword evidence="2" id="KW-1185">Reference proteome</keyword>
<reference evidence="1" key="1">
    <citation type="submission" date="2020-11" db="EMBL/GenBank/DDBJ databases">
        <authorList>
            <person name="Whitehead M."/>
        </authorList>
    </citation>
    <scope>NUCLEOTIDE SEQUENCE</scope>
    <source>
        <strain evidence="1">EGII</strain>
    </source>
</reference>